<feature type="region of interest" description="Disordered" evidence="1">
    <location>
        <begin position="1"/>
        <end position="56"/>
    </location>
</feature>
<dbReference type="EMBL" id="QUQM01000009">
    <property type="protein sequence ID" value="KAA8641671.1"/>
    <property type="molecule type" value="Genomic_DNA"/>
</dbReference>
<evidence type="ECO:0000256" key="1">
    <source>
        <dbReference type="SAM" id="MobiDB-lite"/>
    </source>
</evidence>
<dbReference type="RefSeq" id="XP_033421033.1">
    <property type="nucleotide sequence ID" value="XM_033576369.1"/>
</dbReference>
<dbReference type="AlphaFoldDB" id="A0A5M9M4P0"/>
<comment type="caution">
    <text evidence="2">The sequence shown here is derived from an EMBL/GenBank/DDBJ whole genome shotgun (WGS) entry which is preliminary data.</text>
</comment>
<sequence>MHASESKKPSSCRTTHSPWPPWGAHVGADSNGGGLRQPAHPRTIHPGMGTTSSPDLSPRQIQLVQWLGEHSLLVVERPGPIPPSPHRMPFQLRLPDLLFANLDYSPAQRRRYRTMEPAALRGTLLVTGYAFT</sequence>
<evidence type="ECO:0000313" key="3">
    <source>
        <dbReference type="Proteomes" id="UP000324241"/>
    </source>
</evidence>
<protein>
    <submittedName>
        <fullName evidence="2">Uncharacterized protein</fullName>
    </submittedName>
</protein>
<reference evidence="2 3" key="1">
    <citation type="submission" date="2019-08" db="EMBL/GenBank/DDBJ databases">
        <title>The genome sequence of a newly discovered highly antifungal drug resistant Aspergillus species, Aspergillus tanneri NIH 1004.</title>
        <authorList>
            <person name="Mounaud S."/>
            <person name="Singh I."/>
            <person name="Joardar V."/>
            <person name="Pakala S."/>
            <person name="Pakala S."/>
            <person name="Venepally P."/>
            <person name="Chung J.K."/>
            <person name="Losada L."/>
            <person name="Nierman W.C."/>
        </authorList>
    </citation>
    <scope>NUCLEOTIDE SEQUENCE [LARGE SCALE GENOMIC DNA]</scope>
    <source>
        <strain evidence="2 3">NIH1004</strain>
    </source>
</reference>
<organism evidence="2 3">
    <name type="scientific">Aspergillus tanneri</name>
    <dbReference type="NCBI Taxonomy" id="1220188"/>
    <lineage>
        <taxon>Eukaryota</taxon>
        <taxon>Fungi</taxon>
        <taxon>Dikarya</taxon>
        <taxon>Ascomycota</taxon>
        <taxon>Pezizomycotina</taxon>
        <taxon>Eurotiomycetes</taxon>
        <taxon>Eurotiomycetidae</taxon>
        <taxon>Eurotiales</taxon>
        <taxon>Aspergillaceae</taxon>
        <taxon>Aspergillus</taxon>
        <taxon>Aspergillus subgen. Circumdati</taxon>
    </lineage>
</organism>
<dbReference type="GeneID" id="54334508"/>
<dbReference type="Proteomes" id="UP000324241">
    <property type="component" value="Unassembled WGS sequence"/>
</dbReference>
<name>A0A5M9M4P0_9EURO</name>
<proteinExistence type="predicted"/>
<gene>
    <name evidence="2" type="ORF">ATNIH1004_011807</name>
</gene>
<accession>A0A5M9M4P0</accession>
<evidence type="ECO:0000313" key="2">
    <source>
        <dbReference type="EMBL" id="KAA8641671.1"/>
    </source>
</evidence>